<dbReference type="AlphaFoldDB" id="A0A0Q9Y899"/>
<dbReference type="Pfam" id="PF08671">
    <property type="entry name" value="SinI"/>
    <property type="match status" value="1"/>
</dbReference>
<dbReference type="EMBL" id="LGPB01000014">
    <property type="protein sequence ID" value="KRG17020.1"/>
    <property type="molecule type" value="Genomic_DNA"/>
</dbReference>
<dbReference type="InterPro" id="IPR036281">
    <property type="entry name" value="SinR/SinI_dimer_dom_sf"/>
</dbReference>
<name>A0A0Q9Y899_9BACI</name>
<dbReference type="Proteomes" id="UP000053881">
    <property type="component" value="Unassembled WGS sequence"/>
</dbReference>
<feature type="domain" description="Sin" evidence="1">
    <location>
        <begin position="3"/>
        <end position="41"/>
    </location>
</feature>
<organism evidence="2 4">
    <name type="scientific">Lederbergia galactosidilytica</name>
    <dbReference type="NCBI Taxonomy" id="217031"/>
    <lineage>
        <taxon>Bacteria</taxon>
        <taxon>Bacillati</taxon>
        <taxon>Bacillota</taxon>
        <taxon>Bacilli</taxon>
        <taxon>Bacillales</taxon>
        <taxon>Bacillaceae</taxon>
        <taxon>Lederbergia</taxon>
    </lineage>
</organism>
<dbReference type="SUPFAM" id="SSF47406">
    <property type="entry name" value="SinR repressor dimerisation domain-like"/>
    <property type="match status" value="1"/>
</dbReference>
<dbReference type="GO" id="GO:0006355">
    <property type="term" value="P:regulation of DNA-templated transcription"/>
    <property type="evidence" value="ECO:0007669"/>
    <property type="project" value="InterPro"/>
</dbReference>
<gene>
    <name evidence="3" type="ORF">ABB05_21410</name>
    <name evidence="2" type="ORF">ACA29_01325</name>
</gene>
<dbReference type="RefSeq" id="WP_057984789.1">
    <property type="nucleotide sequence ID" value="NZ_JAGGKH010000012.1"/>
</dbReference>
<keyword evidence="5" id="KW-1185">Reference proteome</keyword>
<dbReference type="InterPro" id="IPR010981">
    <property type="entry name" value="SinR/SinI_dimer_dom"/>
</dbReference>
<comment type="caution">
    <text evidence="2">The sequence shown here is derived from an EMBL/GenBank/DDBJ whole genome shotgun (WGS) entry which is preliminary data.</text>
</comment>
<evidence type="ECO:0000313" key="3">
    <source>
        <dbReference type="EMBL" id="OAK67124.1"/>
    </source>
</evidence>
<evidence type="ECO:0000313" key="5">
    <source>
        <dbReference type="Proteomes" id="UP000077881"/>
    </source>
</evidence>
<evidence type="ECO:0000313" key="2">
    <source>
        <dbReference type="EMBL" id="KRG17020.1"/>
    </source>
</evidence>
<protein>
    <recommendedName>
        <fullName evidence="1">Sin domain-containing protein</fullName>
    </recommendedName>
</protein>
<sequence length="59" mass="6715">MNAIRKLGNMNLDDEWLSLILQAKKIGLKPDEVRTFLYNTIQLKKANVSNLEKANSKSP</sequence>
<dbReference type="PATRIC" id="fig|217031.4.peg.465"/>
<reference evidence="2 4" key="2">
    <citation type="submission" date="2015-06" db="EMBL/GenBank/DDBJ databases">
        <title>Genome sequencing project of Bacillus galactosidilyticus PL133.</title>
        <authorList>
            <person name="Gaiero J."/>
            <person name="Nicol R."/>
            <person name="Habash M."/>
        </authorList>
    </citation>
    <scope>NUCLEOTIDE SEQUENCE [LARGE SCALE GENOMIC DNA]</scope>
    <source>
        <strain evidence="2 4">PL133</strain>
    </source>
</reference>
<dbReference type="Proteomes" id="UP000077881">
    <property type="component" value="Unassembled WGS sequence"/>
</dbReference>
<accession>A0A0Q9Y899</accession>
<dbReference type="GO" id="GO:0046983">
    <property type="term" value="F:protein dimerization activity"/>
    <property type="evidence" value="ECO:0007669"/>
    <property type="project" value="InterPro"/>
</dbReference>
<dbReference type="EMBL" id="LDJR01000061">
    <property type="protein sequence ID" value="OAK67124.1"/>
    <property type="molecule type" value="Genomic_DNA"/>
</dbReference>
<proteinExistence type="predicted"/>
<dbReference type="PROSITE" id="PS51500">
    <property type="entry name" value="SIN"/>
    <property type="match status" value="1"/>
</dbReference>
<evidence type="ECO:0000259" key="1">
    <source>
        <dbReference type="PROSITE" id="PS51500"/>
    </source>
</evidence>
<evidence type="ECO:0000313" key="4">
    <source>
        <dbReference type="Proteomes" id="UP000053881"/>
    </source>
</evidence>
<reference evidence="3 5" key="1">
    <citation type="submission" date="2015-05" db="EMBL/GenBank/DDBJ databases">
        <title>Comparison of genome.</title>
        <authorList>
            <person name="Zheng Z."/>
            <person name="Sun M."/>
        </authorList>
    </citation>
    <scope>NUCLEOTIDE SEQUENCE [LARGE SCALE GENOMIC DNA]</scope>
    <source>
        <strain evidence="3 5">G25-74</strain>
    </source>
</reference>